<feature type="compositionally biased region" description="Basic and acidic residues" evidence="1">
    <location>
        <begin position="1"/>
        <end position="30"/>
    </location>
</feature>
<feature type="non-terminal residue" evidence="2">
    <location>
        <position position="1"/>
    </location>
</feature>
<dbReference type="AlphaFoldDB" id="A0A699TAK7"/>
<evidence type="ECO:0000313" key="2">
    <source>
        <dbReference type="EMBL" id="GFD07197.1"/>
    </source>
</evidence>
<accession>A0A699TAK7</accession>
<organism evidence="2">
    <name type="scientific">Tanacetum cinerariifolium</name>
    <name type="common">Dalmatian daisy</name>
    <name type="synonym">Chrysanthemum cinerariifolium</name>
    <dbReference type="NCBI Taxonomy" id="118510"/>
    <lineage>
        <taxon>Eukaryota</taxon>
        <taxon>Viridiplantae</taxon>
        <taxon>Streptophyta</taxon>
        <taxon>Embryophyta</taxon>
        <taxon>Tracheophyta</taxon>
        <taxon>Spermatophyta</taxon>
        <taxon>Magnoliopsida</taxon>
        <taxon>eudicotyledons</taxon>
        <taxon>Gunneridae</taxon>
        <taxon>Pentapetalae</taxon>
        <taxon>asterids</taxon>
        <taxon>campanulids</taxon>
        <taxon>Asterales</taxon>
        <taxon>Asteraceae</taxon>
        <taxon>Asteroideae</taxon>
        <taxon>Anthemideae</taxon>
        <taxon>Anthemidinae</taxon>
        <taxon>Tanacetum</taxon>
    </lineage>
</organism>
<name>A0A699TAK7_TANCI</name>
<evidence type="ECO:0000256" key="1">
    <source>
        <dbReference type="SAM" id="MobiDB-lite"/>
    </source>
</evidence>
<sequence>DPKEESSEKTPTETKSKDTGKDILVEEPKPIKRKQQVKMDEGHEVAARLRAEE</sequence>
<feature type="region of interest" description="Disordered" evidence="1">
    <location>
        <begin position="1"/>
        <end position="53"/>
    </location>
</feature>
<reference evidence="2" key="1">
    <citation type="journal article" date="2019" name="Sci. Rep.">
        <title>Draft genome of Tanacetum cinerariifolium, the natural source of mosquito coil.</title>
        <authorList>
            <person name="Yamashiro T."/>
            <person name="Shiraishi A."/>
            <person name="Satake H."/>
            <person name="Nakayama K."/>
        </authorList>
    </citation>
    <scope>NUCLEOTIDE SEQUENCE</scope>
</reference>
<gene>
    <name evidence="2" type="ORF">Tci_879166</name>
</gene>
<comment type="caution">
    <text evidence="2">The sequence shown here is derived from an EMBL/GenBank/DDBJ whole genome shotgun (WGS) entry which is preliminary data.</text>
</comment>
<dbReference type="EMBL" id="BKCJ011229892">
    <property type="protein sequence ID" value="GFD07197.1"/>
    <property type="molecule type" value="Genomic_DNA"/>
</dbReference>
<proteinExistence type="predicted"/>
<feature type="compositionally biased region" description="Basic and acidic residues" evidence="1">
    <location>
        <begin position="37"/>
        <end position="53"/>
    </location>
</feature>
<protein>
    <submittedName>
        <fullName evidence="2">Uncharacterized protein</fullName>
    </submittedName>
</protein>